<evidence type="ECO:0000259" key="1">
    <source>
        <dbReference type="Pfam" id="PF13521"/>
    </source>
</evidence>
<accession>A0A423XAH0</accession>
<dbReference type="InParanoid" id="A0A423XAH0"/>
<dbReference type="AlphaFoldDB" id="A0A423XAH0"/>
<name>A0A423XAH0_9PEZI</name>
<protein>
    <recommendedName>
        <fullName evidence="1">NadR/Ttd14 AAA domain-containing protein</fullName>
    </recommendedName>
</protein>
<reference evidence="2 3" key="1">
    <citation type="submission" date="2015-09" db="EMBL/GenBank/DDBJ databases">
        <title>Host preference determinants of Valsa canker pathogens revealed by comparative genomics.</title>
        <authorList>
            <person name="Yin Z."/>
            <person name="Huang L."/>
        </authorList>
    </citation>
    <scope>NUCLEOTIDE SEQUENCE [LARGE SCALE GENOMIC DNA]</scope>
    <source>
        <strain evidence="2 3">SXYLt</strain>
    </source>
</reference>
<dbReference type="Gene3D" id="3.40.50.300">
    <property type="entry name" value="P-loop containing nucleotide triphosphate hydrolases"/>
    <property type="match status" value="1"/>
</dbReference>
<comment type="caution">
    <text evidence="2">The sequence shown here is derived from an EMBL/GenBank/DDBJ whole genome shotgun (WGS) entry which is preliminary data.</text>
</comment>
<dbReference type="EMBL" id="LKEB01000023">
    <property type="protein sequence ID" value="ROW12902.1"/>
    <property type="molecule type" value="Genomic_DNA"/>
</dbReference>
<gene>
    <name evidence="2" type="ORF">VPNG_04762</name>
</gene>
<dbReference type="SUPFAM" id="SSF52540">
    <property type="entry name" value="P-loop containing nucleoside triphosphate hydrolases"/>
    <property type="match status" value="1"/>
</dbReference>
<dbReference type="OrthoDB" id="6118920at2759"/>
<organism evidence="2 3">
    <name type="scientific">Cytospora leucostoma</name>
    <dbReference type="NCBI Taxonomy" id="1230097"/>
    <lineage>
        <taxon>Eukaryota</taxon>
        <taxon>Fungi</taxon>
        <taxon>Dikarya</taxon>
        <taxon>Ascomycota</taxon>
        <taxon>Pezizomycotina</taxon>
        <taxon>Sordariomycetes</taxon>
        <taxon>Sordariomycetidae</taxon>
        <taxon>Diaporthales</taxon>
        <taxon>Cytosporaceae</taxon>
        <taxon>Cytospora</taxon>
    </lineage>
</organism>
<dbReference type="InterPro" id="IPR038727">
    <property type="entry name" value="NadR/Ttd14_AAA_dom"/>
</dbReference>
<keyword evidence="3" id="KW-1185">Reference proteome</keyword>
<sequence>MMPPKQPKNIYIIGAQSTGKTTLLNALRAHFDRAPSVSEVDKPQIIEETARIVFKQEGFKFAAVDTLSNFDEYLGILRLILKAQLEAENEALRKSKWFISDRSGLDCLIYAAKYLGHEGAEQLSKTPELAKLKARMQEGRVIVCEPVADWLKDDGSGFRPIPEIKEQWLAVHTEFCELLNGLGLRYEVLPARITSLEERVTFGLSR</sequence>
<dbReference type="InterPro" id="IPR027417">
    <property type="entry name" value="P-loop_NTPase"/>
</dbReference>
<feature type="domain" description="NadR/Ttd14 AAA" evidence="1">
    <location>
        <begin position="10"/>
        <end position="199"/>
    </location>
</feature>
<proteinExistence type="predicted"/>
<dbReference type="Proteomes" id="UP000285146">
    <property type="component" value="Unassembled WGS sequence"/>
</dbReference>
<evidence type="ECO:0000313" key="2">
    <source>
        <dbReference type="EMBL" id="ROW12902.1"/>
    </source>
</evidence>
<dbReference type="Pfam" id="PF13521">
    <property type="entry name" value="AAA_28"/>
    <property type="match status" value="1"/>
</dbReference>
<evidence type="ECO:0000313" key="3">
    <source>
        <dbReference type="Proteomes" id="UP000285146"/>
    </source>
</evidence>